<keyword evidence="4" id="KW-1278">Translocase</keyword>
<dbReference type="InterPro" id="IPR003593">
    <property type="entry name" value="AAA+_ATPase"/>
</dbReference>
<dbReference type="InterPro" id="IPR003439">
    <property type="entry name" value="ABC_transporter-like_ATP-bd"/>
</dbReference>
<keyword evidence="3 6" id="KW-0067">ATP-binding</keyword>
<feature type="domain" description="ABC transporter" evidence="5">
    <location>
        <begin position="2"/>
        <end position="239"/>
    </location>
</feature>
<dbReference type="PROSITE" id="PS00211">
    <property type="entry name" value="ABC_TRANSPORTER_1"/>
    <property type="match status" value="1"/>
</dbReference>
<dbReference type="InterPro" id="IPR017871">
    <property type="entry name" value="ABC_transporter-like_CS"/>
</dbReference>
<evidence type="ECO:0000256" key="1">
    <source>
        <dbReference type="ARBA" id="ARBA00022448"/>
    </source>
</evidence>
<evidence type="ECO:0000256" key="2">
    <source>
        <dbReference type="ARBA" id="ARBA00022741"/>
    </source>
</evidence>
<dbReference type="PANTHER" id="PTHR42794:SF1">
    <property type="entry name" value="HEMIN IMPORT ATP-BINDING PROTEIN HMUV"/>
    <property type="match status" value="1"/>
</dbReference>
<evidence type="ECO:0000313" key="6">
    <source>
        <dbReference type="EMBL" id="SFE33010.1"/>
    </source>
</evidence>
<keyword evidence="7" id="KW-1185">Reference proteome</keyword>
<dbReference type="STRING" id="930128.SAMN05192532_101338"/>
<evidence type="ECO:0000256" key="3">
    <source>
        <dbReference type="ARBA" id="ARBA00022840"/>
    </source>
</evidence>
<dbReference type="Pfam" id="PF01955">
    <property type="entry name" value="CbiZ"/>
    <property type="match status" value="1"/>
</dbReference>
<dbReference type="InterPro" id="IPR027417">
    <property type="entry name" value="P-loop_NTPase"/>
</dbReference>
<dbReference type="GO" id="GO:0016887">
    <property type="term" value="F:ATP hydrolysis activity"/>
    <property type="evidence" value="ECO:0007669"/>
    <property type="project" value="InterPro"/>
</dbReference>
<dbReference type="GO" id="GO:0005524">
    <property type="term" value="F:ATP binding"/>
    <property type="evidence" value="ECO:0007669"/>
    <property type="project" value="UniProtKB-KW"/>
</dbReference>
<evidence type="ECO:0000256" key="4">
    <source>
        <dbReference type="ARBA" id="ARBA00022967"/>
    </source>
</evidence>
<dbReference type="SUPFAM" id="SSF52540">
    <property type="entry name" value="P-loop containing nucleoside triphosphate hydrolases"/>
    <property type="match status" value="1"/>
</dbReference>
<name>A0A1I1ZRH1_9BACI</name>
<dbReference type="SMART" id="SM00382">
    <property type="entry name" value="AAA"/>
    <property type="match status" value="1"/>
</dbReference>
<protein>
    <submittedName>
        <fullName evidence="6">Iron complex transport system ATP-binding protein</fullName>
    </submittedName>
</protein>
<dbReference type="RefSeq" id="WP_091656500.1">
    <property type="nucleotide sequence ID" value="NZ_FONT01000001.1"/>
</dbReference>
<accession>A0A1I1ZRH1</accession>
<dbReference type="FunFam" id="3.40.50.300:FF:000134">
    <property type="entry name" value="Iron-enterobactin ABC transporter ATP-binding protein"/>
    <property type="match status" value="1"/>
</dbReference>
<sequence>MIHIQRISGGYGKEPIVKDISFHVNAGEIFSIVGPNGSGKSTLLKFIYGALEPMTGEVNIDQRSLSSYSQKELARKIAVLPQHTETAFSFTVREVVELGRYPHQKGWFSTNTKNDEDMVQHAMKDTGVEAFAHLPMDMLSGGEKQRVLLARALAQEADILLLDEPTNHLDISFQISLLDTLKKWTLDKKLTVVAVLHDLNMAAMYSDRVLLLKDGTEQAIDKPAYVMEKEKLEDVYHTQLYRREHPSVPSPLISLVPSENDHSFTSDAIDQLSIHENKDHTLISSPDYWKTLSSAVIGAGFGWHRLFINRHVDKSYYAEHPEEEFSHYLQTQQLDVADTAGMMTAARLEDGAAARLTDAEGDVFVYATAGVANAVDASRAYKKSSSPVSVGTINIWIFIHGTLTEAAYAQLMMTATEAKVKALFDKNIKDPDTETTATGTSTDSVLIAASQQGSKYDYGGTISVLGKKTAKAVYDAVCQTLDNYICRK</sequence>
<gene>
    <name evidence="6" type="ORF">SAMN05192532_101338</name>
</gene>
<dbReference type="PANTHER" id="PTHR42794">
    <property type="entry name" value="HEMIN IMPORT ATP-BINDING PROTEIN HMUV"/>
    <property type="match status" value="1"/>
</dbReference>
<dbReference type="Proteomes" id="UP000199516">
    <property type="component" value="Unassembled WGS sequence"/>
</dbReference>
<dbReference type="NCBIfam" id="NF010068">
    <property type="entry name" value="PRK13548.1"/>
    <property type="match status" value="1"/>
</dbReference>
<dbReference type="Pfam" id="PF00005">
    <property type="entry name" value="ABC_tran"/>
    <property type="match status" value="1"/>
</dbReference>
<dbReference type="OrthoDB" id="9787851at2"/>
<evidence type="ECO:0000259" key="5">
    <source>
        <dbReference type="PROSITE" id="PS50893"/>
    </source>
</evidence>
<keyword evidence="1" id="KW-0813">Transport</keyword>
<dbReference type="AlphaFoldDB" id="A0A1I1ZRH1"/>
<dbReference type="EMBL" id="FONT01000001">
    <property type="protein sequence ID" value="SFE33010.1"/>
    <property type="molecule type" value="Genomic_DNA"/>
</dbReference>
<evidence type="ECO:0000313" key="7">
    <source>
        <dbReference type="Proteomes" id="UP000199516"/>
    </source>
</evidence>
<dbReference type="PROSITE" id="PS50893">
    <property type="entry name" value="ABC_TRANSPORTER_2"/>
    <property type="match status" value="1"/>
</dbReference>
<proteinExistence type="predicted"/>
<reference evidence="6 7" key="1">
    <citation type="submission" date="2016-10" db="EMBL/GenBank/DDBJ databases">
        <authorList>
            <person name="de Groot N.N."/>
        </authorList>
    </citation>
    <scope>NUCLEOTIDE SEQUENCE [LARGE SCALE GENOMIC DNA]</scope>
    <source>
        <strain evidence="6 7">DSM 23995</strain>
    </source>
</reference>
<dbReference type="CDD" id="cd03214">
    <property type="entry name" value="ABC_Iron-Siderophores_B12_Hemin"/>
    <property type="match status" value="1"/>
</dbReference>
<organism evidence="6 7">
    <name type="scientific">Alteribacillus iranensis</name>
    <dbReference type="NCBI Taxonomy" id="930128"/>
    <lineage>
        <taxon>Bacteria</taxon>
        <taxon>Bacillati</taxon>
        <taxon>Bacillota</taxon>
        <taxon>Bacilli</taxon>
        <taxon>Bacillales</taxon>
        <taxon>Bacillaceae</taxon>
        <taxon>Alteribacillus</taxon>
    </lineage>
</organism>
<keyword evidence="2" id="KW-0547">Nucleotide-binding</keyword>
<dbReference type="InterPro" id="IPR002808">
    <property type="entry name" value="AdoCbi_amidolase"/>
</dbReference>
<dbReference type="Gene3D" id="3.40.50.300">
    <property type="entry name" value="P-loop containing nucleotide triphosphate hydrolases"/>
    <property type="match status" value="1"/>
</dbReference>